<dbReference type="InterPro" id="IPR001849">
    <property type="entry name" value="PH_domain"/>
</dbReference>
<keyword evidence="7" id="KW-0472">Membrane</keyword>
<dbReference type="AlphaFoldDB" id="A0A9D4LFJ3"/>
<dbReference type="GO" id="GO:0006869">
    <property type="term" value="P:lipid transport"/>
    <property type="evidence" value="ECO:0007669"/>
    <property type="project" value="UniProtKB-KW"/>
</dbReference>
<evidence type="ECO:0000256" key="6">
    <source>
        <dbReference type="ARBA" id="ARBA00023121"/>
    </source>
</evidence>
<dbReference type="InterPro" id="IPR018494">
    <property type="entry name" value="Oxysterol-bd_CS"/>
</dbReference>
<dbReference type="Gene3D" id="2.30.29.30">
    <property type="entry name" value="Pleckstrin-homology domain (PH domain)/Phosphotyrosine-binding domain (PTB)"/>
    <property type="match status" value="1"/>
</dbReference>
<dbReference type="SUPFAM" id="SSF50729">
    <property type="entry name" value="PH domain-like"/>
    <property type="match status" value="1"/>
</dbReference>
<name>A0A9D4LFJ3_DREPO</name>
<dbReference type="InterPro" id="IPR000648">
    <property type="entry name" value="Oxysterol-bd"/>
</dbReference>
<organism evidence="12 13">
    <name type="scientific">Dreissena polymorpha</name>
    <name type="common">Zebra mussel</name>
    <name type="synonym">Mytilus polymorpha</name>
    <dbReference type="NCBI Taxonomy" id="45954"/>
    <lineage>
        <taxon>Eukaryota</taxon>
        <taxon>Metazoa</taxon>
        <taxon>Spiralia</taxon>
        <taxon>Lophotrochozoa</taxon>
        <taxon>Mollusca</taxon>
        <taxon>Bivalvia</taxon>
        <taxon>Autobranchia</taxon>
        <taxon>Heteroconchia</taxon>
        <taxon>Euheterodonta</taxon>
        <taxon>Imparidentia</taxon>
        <taxon>Neoheterodontei</taxon>
        <taxon>Myida</taxon>
        <taxon>Dreissenoidea</taxon>
        <taxon>Dreissenidae</taxon>
        <taxon>Dreissena</taxon>
    </lineage>
</organism>
<evidence type="ECO:0000313" key="12">
    <source>
        <dbReference type="EMBL" id="KAH3857633.1"/>
    </source>
</evidence>
<dbReference type="PROSITE" id="PS50003">
    <property type="entry name" value="PH_DOMAIN"/>
    <property type="match status" value="1"/>
</dbReference>
<feature type="compositionally biased region" description="Basic and acidic residues" evidence="10">
    <location>
        <begin position="704"/>
        <end position="714"/>
    </location>
</feature>
<comment type="subcellular location">
    <subcellularLocation>
        <location evidence="1">Membrane</location>
        <topology evidence="1">Peripheral membrane protein</topology>
    </subcellularLocation>
</comment>
<dbReference type="InterPro" id="IPR037239">
    <property type="entry name" value="OSBP_sf"/>
</dbReference>
<dbReference type="GO" id="GO:0005886">
    <property type="term" value="C:plasma membrane"/>
    <property type="evidence" value="ECO:0007669"/>
    <property type="project" value="TreeGrafter"/>
</dbReference>
<evidence type="ECO:0000256" key="2">
    <source>
        <dbReference type="ARBA" id="ARBA00008842"/>
    </source>
</evidence>
<evidence type="ECO:0000256" key="7">
    <source>
        <dbReference type="ARBA" id="ARBA00023136"/>
    </source>
</evidence>
<keyword evidence="6" id="KW-0446">Lipid-binding</keyword>
<keyword evidence="5 9" id="KW-0445">Lipid transport</keyword>
<dbReference type="InterPro" id="IPR011993">
    <property type="entry name" value="PH-like_dom_sf"/>
</dbReference>
<dbReference type="SUPFAM" id="SSF144000">
    <property type="entry name" value="Oxysterol-binding protein-like"/>
    <property type="match status" value="1"/>
</dbReference>
<dbReference type="PROSITE" id="PS01013">
    <property type="entry name" value="OSBP"/>
    <property type="match status" value="1"/>
</dbReference>
<sequence>MAENKPPQSTYKGWLYKWTNYLKGYQKRWFVLQNGLLSYYRNQAEMTHTCRGTINLASAFITTADSCTIVISSGGNHTFHLKATSEVDRQKWITALELAKADAQRMLEPDSDEEEPDKTDIQTTLKSLGSKMEDLNTCNDLIGKHGSALQRALTELEQLDGSQDVSSKVKVINERATMFRITSNAMINACAEFLELASTDGKKWYKMLEHEYNQKLKLQELLEQCAKEQNSLEMKAKKIRPSPDNPDGYVSGSDGDDDFFDAPDVVDTISLPSHKQGPGHWRQGSDASFDAKIFEGEGYSTESDPDEADNTEQTVGVYQAKTKKNKKKGGKPHELNHEEVHTKTVVAKVTDPLVPRKQRRTLIPAKPNYSLNLWGIMKNCIGKELSKIPMPVNFSEPLSMLQRITEDFEYSSLLDEAAECEDSTEQLAYVTVFTVSSYSTTINRTTKPFNPLLGETYELDHTDDMGWKSLAEQVSHHPPTAALCTEGKAWTLWQEFTMGSKFRGKYLQIIPTGIAHLVFHKSGNHYTWRKVTTTVHNIIVGKLWVDHHGDMDIKNHKNGDNCHLKYYPYSYFSREKPRKVTGVVTDSSDAAKWVITGTWDTQMEIAQVLQVDESAKRPVFATGPKRIIWKRVEPPPGSEKMYSFTKLAIQLNEKDPSVAPTDARNRPDQRAMEEGAWDEANRLKVQLEEKQRTKRKQMEAQAEDALKRGEEPPCHKPMWFMRQRDEITGEHIYVSNNKYWEAKGKQDWTGSDTNLADDKFPSMQRVNICLFTSPQVLAICVALPA</sequence>
<accession>A0A9D4LFJ3</accession>
<dbReference type="FunFam" id="2.40.160.120:FF:000003">
    <property type="entry name" value="Oxysterol-binding protein"/>
    <property type="match status" value="1"/>
</dbReference>
<evidence type="ECO:0000256" key="9">
    <source>
        <dbReference type="RuleBase" id="RU003845"/>
    </source>
</evidence>
<evidence type="ECO:0000256" key="4">
    <source>
        <dbReference type="ARBA" id="ARBA00022553"/>
    </source>
</evidence>
<evidence type="ECO:0000256" key="5">
    <source>
        <dbReference type="ARBA" id="ARBA00023055"/>
    </source>
</evidence>
<dbReference type="Pfam" id="PF00169">
    <property type="entry name" value="PH"/>
    <property type="match status" value="1"/>
</dbReference>
<evidence type="ECO:0000313" key="13">
    <source>
        <dbReference type="Proteomes" id="UP000828390"/>
    </source>
</evidence>
<keyword evidence="4" id="KW-0597">Phosphoprotein</keyword>
<evidence type="ECO:0000259" key="11">
    <source>
        <dbReference type="PROSITE" id="PS50003"/>
    </source>
</evidence>
<keyword evidence="3 9" id="KW-0813">Transport</keyword>
<dbReference type="SMART" id="SM00233">
    <property type="entry name" value="PH"/>
    <property type="match status" value="1"/>
</dbReference>
<gene>
    <name evidence="12" type="ORF">DPMN_100244</name>
</gene>
<feature type="region of interest" description="Disordered" evidence="10">
    <location>
        <begin position="233"/>
        <end position="257"/>
    </location>
</feature>
<evidence type="ECO:0000256" key="1">
    <source>
        <dbReference type="ARBA" id="ARBA00004170"/>
    </source>
</evidence>
<dbReference type="PANTHER" id="PTHR10972">
    <property type="entry name" value="OXYSTEROL-BINDING PROTEIN-RELATED"/>
    <property type="match status" value="1"/>
</dbReference>
<comment type="similarity">
    <text evidence="2 8">Belongs to the OSBP family.</text>
</comment>
<evidence type="ECO:0000256" key="8">
    <source>
        <dbReference type="RuleBase" id="RU003844"/>
    </source>
</evidence>
<evidence type="ECO:0000256" key="3">
    <source>
        <dbReference type="ARBA" id="ARBA00022448"/>
    </source>
</evidence>
<protein>
    <recommendedName>
        <fullName evidence="9">Oxysterol-binding protein</fullName>
    </recommendedName>
</protein>
<dbReference type="Gene3D" id="2.40.160.120">
    <property type="match status" value="1"/>
</dbReference>
<dbReference type="EMBL" id="JAIWYP010000003">
    <property type="protein sequence ID" value="KAH3857633.1"/>
    <property type="molecule type" value="Genomic_DNA"/>
</dbReference>
<dbReference type="GO" id="GO:0005829">
    <property type="term" value="C:cytosol"/>
    <property type="evidence" value="ECO:0007669"/>
    <property type="project" value="TreeGrafter"/>
</dbReference>
<feature type="region of interest" description="Disordered" evidence="10">
    <location>
        <begin position="689"/>
        <end position="716"/>
    </location>
</feature>
<dbReference type="Pfam" id="PF01237">
    <property type="entry name" value="Oxysterol_BP"/>
    <property type="match status" value="1"/>
</dbReference>
<dbReference type="GO" id="GO:0097038">
    <property type="term" value="C:perinuclear endoplasmic reticulum"/>
    <property type="evidence" value="ECO:0007669"/>
    <property type="project" value="TreeGrafter"/>
</dbReference>
<reference evidence="12" key="2">
    <citation type="submission" date="2020-11" db="EMBL/GenBank/DDBJ databases">
        <authorList>
            <person name="McCartney M.A."/>
            <person name="Auch B."/>
            <person name="Kono T."/>
            <person name="Mallez S."/>
            <person name="Becker A."/>
            <person name="Gohl D.M."/>
            <person name="Silverstein K.A.T."/>
            <person name="Koren S."/>
            <person name="Bechman K.B."/>
            <person name="Herman A."/>
            <person name="Abrahante J.E."/>
            <person name="Garbe J."/>
        </authorList>
    </citation>
    <scope>NUCLEOTIDE SEQUENCE</scope>
    <source>
        <strain evidence="12">Duluth1</strain>
        <tissue evidence="12">Whole animal</tissue>
    </source>
</reference>
<feature type="domain" description="PH" evidence="11">
    <location>
        <begin position="8"/>
        <end position="101"/>
    </location>
</feature>
<dbReference type="PANTHER" id="PTHR10972:SF205">
    <property type="entry name" value="OXYSTEROL-BINDING PROTEIN 1"/>
    <property type="match status" value="1"/>
</dbReference>
<comment type="caution">
    <text evidence="12">The sequence shown here is derived from an EMBL/GenBank/DDBJ whole genome shotgun (WGS) entry which is preliminary data.</text>
</comment>
<dbReference type="Proteomes" id="UP000828390">
    <property type="component" value="Unassembled WGS sequence"/>
</dbReference>
<proteinExistence type="inferred from homology"/>
<reference evidence="12" key="1">
    <citation type="journal article" date="2019" name="bioRxiv">
        <title>The Genome of the Zebra Mussel, Dreissena polymorpha: A Resource for Invasive Species Research.</title>
        <authorList>
            <person name="McCartney M.A."/>
            <person name="Auch B."/>
            <person name="Kono T."/>
            <person name="Mallez S."/>
            <person name="Zhang Y."/>
            <person name="Obille A."/>
            <person name="Becker A."/>
            <person name="Abrahante J.E."/>
            <person name="Garbe J."/>
            <person name="Badalamenti J.P."/>
            <person name="Herman A."/>
            <person name="Mangelson H."/>
            <person name="Liachko I."/>
            <person name="Sullivan S."/>
            <person name="Sone E.D."/>
            <person name="Koren S."/>
            <person name="Silverstein K.A.T."/>
            <person name="Beckman K.B."/>
            <person name="Gohl D.M."/>
        </authorList>
    </citation>
    <scope>NUCLEOTIDE SEQUENCE</scope>
    <source>
        <strain evidence="12">Duluth1</strain>
        <tissue evidence="12">Whole animal</tissue>
    </source>
</reference>
<evidence type="ECO:0000256" key="10">
    <source>
        <dbReference type="SAM" id="MobiDB-lite"/>
    </source>
</evidence>
<keyword evidence="13" id="KW-1185">Reference proteome</keyword>
<dbReference type="CDD" id="cd13284">
    <property type="entry name" value="PH_OSBP_ORP4"/>
    <property type="match status" value="1"/>
</dbReference>
<dbReference type="GO" id="GO:0032934">
    <property type="term" value="F:sterol binding"/>
    <property type="evidence" value="ECO:0007669"/>
    <property type="project" value="TreeGrafter"/>
</dbReference>